<evidence type="ECO:0000256" key="1">
    <source>
        <dbReference type="ARBA" id="ARBA00004167"/>
    </source>
</evidence>
<dbReference type="EC" id="2.4.1.-" evidence="8"/>
<dbReference type="EMBL" id="CAJFCW020000004">
    <property type="protein sequence ID" value="CAG9111953.1"/>
    <property type="molecule type" value="Genomic_DNA"/>
</dbReference>
<comment type="caution">
    <text evidence="9">The sequence shown here is derived from an EMBL/GenBank/DDBJ whole genome shotgun (WGS) entry which is preliminary data.</text>
</comment>
<keyword evidence="5 8" id="KW-0812">Transmembrane</keyword>
<evidence type="ECO:0000256" key="5">
    <source>
        <dbReference type="ARBA" id="ARBA00022692"/>
    </source>
</evidence>
<dbReference type="InterPro" id="IPR052012">
    <property type="entry name" value="GTase_92"/>
</dbReference>
<organism evidence="9 10">
    <name type="scientific">Bursaphelenchus okinawaensis</name>
    <dbReference type="NCBI Taxonomy" id="465554"/>
    <lineage>
        <taxon>Eukaryota</taxon>
        <taxon>Metazoa</taxon>
        <taxon>Ecdysozoa</taxon>
        <taxon>Nematoda</taxon>
        <taxon>Chromadorea</taxon>
        <taxon>Rhabditida</taxon>
        <taxon>Tylenchina</taxon>
        <taxon>Tylenchomorpha</taxon>
        <taxon>Aphelenchoidea</taxon>
        <taxon>Aphelenchoididae</taxon>
        <taxon>Bursaphelenchus</taxon>
    </lineage>
</organism>
<keyword evidence="3 8" id="KW-0328">Glycosyltransferase</keyword>
<dbReference type="AlphaFoldDB" id="A0A811KSZ0"/>
<evidence type="ECO:0000256" key="4">
    <source>
        <dbReference type="ARBA" id="ARBA00022679"/>
    </source>
</evidence>
<name>A0A811KSZ0_9BILA</name>
<gene>
    <name evidence="9" type="ORF">BOKJ2_LOCUS8061</name>
</gene>
<dbReference type="OrthoDB" id="5809216at2759"/>
<evidence type="ECO:0000256" key="2">
    <source>
        <dbReference type="ARBA" id="ARBA00007647"/>
    </source>
</evidence>
<protein>
    <recommendedName>
        <fullName evidence="8">Glycosyltransferase family 92 protein</fullName>
        <ecNumber evidence="8">2.4.1.-</ecNumber>
    </recommendedName>
</protein>
<dbReference type="EMBL" id="CAJFDH010000004">
    <property type="protein sequence ID" value="CAD5218851.1"/>
    <property type="molecule type" value="Genomic_DNA"/>
</dbReference>
<dbReference type="PANTHER" id="PTHR21645:SF2">
    <property type="entry name" value="GLYCOSYLTRANSFERASE FAMILY 92 PROTEIN F59C6.8"/>
    <property type="match status" value="1"/>
</dbReference>
<dbReference type="GO" id="GO:0016757">
    <property type="term" value="F:glycosyltransferase activity"/>
    <property type="evidence" value="ECO:0007669"/>
    <property type="project" value="UniProtKB-UniRule"/>
</dbReference>
<reference evidence="9" key="1">
    <citation type="submission" date="2020-09" db="EMBL/GenBank/DDBJ databases">
        <authorList>
            <person name="Kikuchi T."/>
        </authorList>
    </citation>
    <scope>NUCLEOTIDE SEQUENCE</scope>
    <source>
        <strain evidence="9">SH1</strain>
    </source>
</reference>
<evidence type="ECO:0000256" key="7">
    <source>
        <dbReference type="ARBA" id="ARBA00023136"/>
    </source>
</evidence>
<proteinExistence type="inferred from homology"/>
<evidence type="ECO:0000256" key="6">
    <source>
        <dbReference type="ARBA" id="ARBA00022989"/>
    </source>
</evidence>
<dbReference type="Proteomes" id="UP000614601">
    <property type="component" value="Unassembled WGS sequence"/>
</dbReference>
<evidence type="ECO:0000313" key="9">
    <source>
        <dbReference type="EMBL" id="CAD5218851.1"/>
    </source>
</evidence>
<accession>A0A811KSZ0</accession>
<dbReference type="GO" id="GO:0016020">
    <property type="term" value="C:membrane"/>
    <property type="evidence" value="ECO:0007669"/>
    <property type="project" value="UniProtKB-SubCell"/>
</dbReference>
<dbReference type="PANTHER" id="PTHR21645">
    <property type="entry name" value="GLYCOSYLTRANSFERASE FAMILY 92 PROTEIN"/>
    <property type="match status" value="1"/>
</dbReference>
<dbReference type="Proteomes" id="UP000783686">
    <property type="component" value="Unassembled WGS sequence"/>
</dbReference>
<evidence type="ECO:0000313" key="10">
    <source>
        <dbReference type="Proteomes" id="UP000614601"/>
    </source>
</evidence>
<keyword evidence="4 8" id="KW-0808">Transferase</keyword>
<evidence type="ECO:0000256" key="8">
    <source>
        <dbReference type="RuleBase" id="RU366017"/>
    </source>
</evidence>
<feature type="transmembrane region" description="Helical" evidence="8">
    <location>
        <begin position="32"/>
        <end position="52"/>
    </location>
</feature>
<comment type="subcellular location">
    <subcellularLocation>
        <location evidence="1">Membrane</location>
        <topology evidence="1">Single-pass membrane protein</topology>
    </subcellularLocation>
</comment>
<keyword evidence="10" id="KW-1185">Reference proteome</keyword>
<sequence>MANSALNQLPSSIIKARQRFNLKTKLKQDSKLTHILLLVCGCFAVVAVQNTLMFQKMRWAAGVAEKTHMFVVDSFYYNHSKSLPPNTIAVIYSARKNALDFPIFCLSRNEFGQTKKVLAHTDMALVAPLQCRWTTMVALCPVTRNPSYFALESTDGVKEELPFRPVDQQKRNFIVCMSRMFLFENWQLFIASIELYRFYGADLMVTYIESVLSDIYRMLMAYDKEGFVKIRKASRLFQPPDLKYDPNSENEWYNQDFSYNSCLYEFKESAEFMMIADWDDVLIPETHRDYYKEMRWLTGLYPNSAAFIFQRPQVTIHTAHSPRDFDLIRTIDNIEVDDSNILTGKFVGRPAQIDGIWLHAPSRTRANYDVTELGGQFSRVYHFRQWKFDETNLTLTNQTFLADGKKVDGQFVAFMIRNNLTKTFERLPSKFHYYDSLVKCYHRFASLLEKHSFGCPSLPKCELKPVSNLDCTILRQSYKSTPLLNGFYIHHSDVNTLDMNKDGCVVRHKDSNM</sequence>
<dbReference type="Pfam" id="PF01697">
    <property type="entry name" value="Glyco_transf_92"/>
    <property type="match status" value="1"/>
</dbReference>
<evidence type="ECO:0000256" key="3">
    <source>
        <dbReference type="ARBA" id="ARBA00022676"/>
    </source>
</evidence>
<keyword evidence="6 8" id="KW-1133">Transmembrane helix</keyword>
<keyword evidence="7 8" id="KW-0472">Membrane</keyword>
<dbReference type="InterPro" id="IPR008166">
    <property type="entry name" value="Glyco_transf_92"/>
</dbReference>
<comment type="similarity">
    <text evidence="2 8">Belongs to the glycosyltransferase 92 family.</text>
</comment>